<dbReference type="AlphaFoldDB" id="A0AA39YZX8"/>
<feature type="transmembrane region" description="Helical" evidence="1">
    <location>
        <begin position="377"/>
        <end position="398"/>
    </location>
</feature>
<organism evidence="2 3">
    <name type="scientific">Cercophora samala</name>
    <dbReference type="NCBI Taxonomy" id="330535"/>
    <lineage>
        <taxon>Eukaryota</taxon>
        <taxon>Fungi</taxon>
        <taxon>Dikarya</taxon>
        <taxon>Ascomycota</taxon>
        <taxon>Pezizomycotina</taxon>
        <taxon>Sordariomycetes</taxon>
        <taxon>Sordariomycetidae</taxon>
        <taxon>Sordariales</taxon>
        <taxon>Lasiosphaeriaceae</taxon>
        <taxon>Cercophora</taxon>
    </lineage>
</organism>
<proteinExistence type="predicted"/>
<feature type="transmembrane region" description="Helical" evidence="1">
    <location>
        <begin position="82"/>
        <end position="105"/>
    </location>
</feature>
<evidence type="ECO:0000313" key="2">
    <source>
        <dbReference type="EMBL" id="KAK0661664.1"/>
    </source>
</evidence>
<protein>
    <submittedName>
        <fullName evidence="2">Uncharacterized protein</fullName>
    </submittedName>
</protein>
<comment type="caution">
    <text evidence="2">The sequence shown here is derived from an EMBL/GenBank/DDBJ whole genome shotgun (WGS) entry which is preliminary data.</text>
</comment>
<sequence length="452" mass="49546">MAELTAFGVNNLRGWNGTAVLDSVLKCAVASCQAHDRLLSNCSPDLWNLQQIDFDSSSSLLALQSALASYCDGMDVNVNADVAGPGVLISHIAQTLLVLLVYGLMNILNSWVYTLLVVGSTSGHGTFQSAAQHQQTLRHSAFNTALLSAAIEFQEAQAFFTAAIQIATLVTFKATCGPSCTALDTVSSISESIMNSQLVQVLAVNSVLPVLLMQSVLRRVGMGWWYTLILTLGNYILAIIIDNLESIAPTIETVWSHLRDTEKVQQCGHNPSLQAFCLTSIPQLIPRSFQSARIAYIYPVITILVVNQILLHIGESKVTRGLCGIPFVNARRLRWTKRIVRLLWGFVEFLVMVNLAVHAWTLRNIAEELGITAWNQWSYGQVVASMVWAPILGKLLYYNSEECLPVHRNIPTDYGDGIVGVKRAFDAHLLKKLEAGETMSLKSDSTSSNIPV</sequence>
<keyword evidence="1" id="KW-0812">Transmembrane</keyword>
<dbReference type="Proteomes" id="UP001174997">
    <property type="component" value="Unassembled WGS sequence"/>
</dbReference>
<feature type="transmembrane region" description="Helical" evidence="1">
    <location>
        <begin position="223"/>
        <end position="241"/>
    </location>
</feature>
<feature type="transmembrane region" description="Helical" evidence="1">
    <location>
        <begin position="339"/>
        <end position="357"/>
    </location>
</feature>
<dbReference type="EMBL" id="JAULSY010000149">
    <property type="protein sequence ID" value="KAK0661664.1"/>
    <property type="molecule type" value="Genomic_DNA"/>
</dbReference>
<gene>
    <name evidence="2" type="ORF">QBC41DRAFT_235708</name>
</gene>
<name>A0AA39YZX8_9PEZI</name>
<accession>A0AA39YZX8</accession>
<keyword evidence="1" id="KW-1133">Transmembrane helix</keyword>
<keyword evidence="3" id="KW-1185">Reference proteome</keyword>
<reference evidence="2" key="1">
    <citation type="submission" date="2023-06" db="EMBL/GenBank/DDBJ databases">
        <title>Genome-scale phylogeny and comparative genomics of the fungal order Sordariales.</title>
        <authorList>
            <consortium name="Lawrence Berkeley National Laboratory"/>
            <person name="Hensen N."/>
            <person name="Bonometti L."/>
            <person name="Westerberg I."/>
            <person name="Brannstrom I.O."/>
            <person name="Guillou S."/>
            <person name="Cros-Aarteil S."/>
            <person name="Calhoun S."/>
            <person name="Haridas S."/>
            <person name="Kuo A."/>
            <person name="Mondo S."/>
            <person name="Pangilinan J."/>
            <person name="Riley R."/>
            <person name="Labutti K."/>
            <person name="Andreopoulos B."/>
            <person name="Lipzen A."/>
            <person name="Chen C."/>
            <person name="Yanf M."/>
            <person name="Daum C."/>
            <person name="Ng V."/>
            <person name="Clum A."/>
            <person name="Steindorff A."/>
            <person name="Ohm R."/>
            <person name="Martin F."/>
            <person name="Silar P."/>
            <person name="Natvig D."/>
            <person name="Lalanne C."/>
            <person name="Gautier V."/>
            <person name="Ament-Velasquez S.L."/>
            <person name="Kruys A."/>
            <person name="Hutchinson M.I."/>
            <person name="Powell A.J."/>
            <person name="Barry K."/>
            <person name="Miller A.N."/>
            <person name="Grigoriev I.V."/>
            <person name="Debuchy R."/>
            <person name="Gladieux P."/>
            <person name="Thoren M.H."/>
            <person name="Johannesson H."/>
        </authorList>
    </citation>
    <scope>NUCLEOTIDE SEQUENCE</scope>
    <source>
        <strain evidence="2">CBS 307.81</strain>
    </source>
</reference>
<evidence type="ECO:0000313" key="3">
    <source>
        <dbReference type="Proteomes" id="UP001174997"/>
    </source>
</evidence>
<evidence type="ECO:0000256" key="1">
    <source>
        <dbReference type="SAM" id="Phobius"/>
    </source>
</evidence>
<keyword evidence="1" id="KW-0472">Membrane</keyword>